<dbReference type="EMBL" id="OV651818">
    <property type="protein sequence ID" value="CAH1111742.1"/>
    <property type="molecule type" value="Genomic_DNA"/>
</dbReference>
<proteinExistence type="predicted"/>
<feature type="transmembrane region" description="Helical" evidence="8">
    <location>
        <begin position="521"/>
        <end position="537"/>
    </location>
</feature>
<feature type="transmembrane region" description="Helical" evidence="8">
    <location>
        <begin position="822"/>
        <end position="847"/>
    </location>
</feature>
<feature type="transmembrane region" description="Helical" evidence="8">
    <location>
        <begin position="759"/>
        <end position="778"/>
    </location>
</feature>
<feature type="transmembrane region" description="Helical" evidence="8">
    <location>
        <begin position="461"/>
        <end position="479"/>
    </location>
</feature>
<dbReference type="Gene3D" id="1.20.1250.20">
    <property type="entry name" value="MFS general substrate transporter like domains"/>
    <property type="match status" value="3"/>
</dbReference>
<feature type="transmembrane region" description="Helical" evidence="8">
    <location>
        <begin position="799"/>
        <end position="816"/>
    </location>
</feature>
<keyword evidence="5 8" id="KW-0812">Transmembrane</keyword>
<sequence>MYELNPDYLEKTMLVKKALQNQLDKLGQTAAQMLIVVAGANVVWTSPALIKLYSNDTQINPIRRPIKAGEVSMIAGIPSLISLAGTMMLPKLSDVLGRKKYLQLIGLGTLIAGIALAFSSEVIYIILSKSLLSFVLSGAWTIVPVYVAEICENHNRAKFGCFLGLFHEIGHFYAYVVGPLFSLKNFTLIITAPALLFLMIFIIVPESPIYLMSKGKEEECKEALRKFRNNKNEEELENDFLHIKKTLNDRADAKKDNVLDLFKKRENRFALMLALLPLLVQHFCGMSVIMAYLAPIFNAAGTGISGNIAAIIVSMVKYTNSALLDSLKWLPLLAVLCNVIIYSMGIGPVPMALISELFPSDLRAASSAVINTVVNSVVFGLTAGFPLISEAFGIHCSVWLFALCCFLGAVLIYFFIPETKAQMLAVVAGSNVVWTSPALLKLTSNDTEINPLGRPVTTIEISMIAGIPSLSALVGTMVLPQLADVIGRKKYLLLNGLGMLIAGVSLAFSTTIIYIIITKSFLSFFACGAWTILPVYVIEICEKHNRTKFGCFIGIFHQIGHCYVYFVGPLFSLRIFTLIILTPALVFLMIFAIVPDSPIYLLSKGKVKEGKEALRKFRNNKSEEELEFEFVHIKKIVKDRAEAKKATMLVLFRKRQNRIALILALLPLIVQNFCGISIIMAFLAPIFNAAGTNISGNIAAVIVSSVKISCFVFTSFVIDKFGRRRMLLISSAGTGVPFIALALYFYLKYTNSSLLDSLQWLPLIAMLALIIMYSVGLGPVPPALVNELFPHDLRAASSAIINTMVNIIVFSLNVSFPLISQAYGIHCCLWIFSSFCFIGAILIYLFLPETKGRSFKEIQEMLNNY</sequence>
<name>A0A9P0GJQ6_9CUCU</name>
<keyword evidence="10" id="KW-1185">Reference proteome</keyword>
<evidence type="ECO:0008006" key="11">
    <source>
        <dbReference type="Google" id="ProtNLM"/>
    </source>
</evidence>
<keyword evidence="2" id="KW-0813">Transport</keyword>
<gene>
    <name evidence="9" type="ORF">PSYICH_LOCUS11878</name>
</gene>
<feature type="transmembrane region" description="Helical" evidence="8">
    <location>
        <begin position="269"/>
        <end position="293"/>
    </location>
</feature>
<dbReference type="SUPFAM" id="SSF103473">
    <property type="entry name" value="MFS general substrate transporter"/>
    <property type="match status" value="2"/>
</dbReference>
<evidence type="ECO:0000256" key="1">
    <source>
        <dbReference type="ARBA" id="ARBA00004651"/>
    </source>
</evidence>
<feature type="transmembrane region" description="Helical" evidence="8">
    <location>
        <begin position="159"/>
        <end position="180"/>
    </location>
</feature>
<feature type="transmembrane region" description="Helical" evidence="8">
    <location>
        <begin position="659"/>
        <end position="686"/>
    </location>
</feature>
<evidence type="ECO:0000313" key="10">
    <source>
        <dbReference type="Proteomes" id="UP001153636"/>
    </source>
</evidence>
<keyword evidence="3" id="KW-1003">Cell membrane</keyword>
<reference evidence="9" key="1">
    <citation type="submission" date="2022-01" db="EMBL/GenBank/DDBJ databases">
        <authorList>
            <person name="King R."/>
        </authorList>
    </citation>
    <scope>NUCLEOTIDE SEQUENCE</scope>
</reference>
<evidence type="ECO:0000256" key="6">
    <source>
        <dbReference type="ARBA" id="ARBA00022989"/>
    </source>
</evidence>
<accession>A0A9P0GJQ6</accession>
<dbReference type="InterPro" id="IPR005828">
    <property type="entry name" value="MFS_sugar_transport-like"/>
</dbReference>
<dbReference type="FunFam" id="1.20.1250.20:FF:000218">
    <property type="entry name" value="facilitated trehalose transporter Tret1"/>
    <property type="match status" value="1"/>
</dbReference>
<evidence type="ECO:0000313" key="9">
    <source>
        <dbReference type="EMBL" id="CAH1111742.1"/>
    </source>
</evidence>
<feature type="transmembrane region" description="Helical" evidence="8">
    <location>
        <begin position="71"/>
        <end position="89"/>
    </location>
</feature>
<dbReference type="PANTHER" id="PTHR48021:SF47">
    <property type="entry name" value="GH17672P"/>
    <property type="match status" value="1"/>
</dbReference>
<dbReference type="PROSITE" id="PS00216">
    <property type="entry name" value="SUGAR_TRANSPORT_1"/>
    <property type="match status" value="1"/>
</dbReference>
<dbReference type="InterPro" id="IPR036259">
    <property type="entry name" value="MFS_trans_sf"/>
</dbReference>
<feature type="transmembrane region" description="Helical" evidence="8">
    <location>
        <begin position="491"/>
        <end position="515"/>
    </location>
</feature>
<evidence type="ECO:0000256" key="5">
    <source>
        <dbReference type="ARBA" id="ARBA00022692"/>
    </source>
</evidence>
<feature type="transmembrane region" description="Helical" evidence="8">
    <location>
        <begin position="573"/>
        <end position="594"/>
    </location>
</feature>
<protein>
    <recommendedName>
        <fullName evidence="11">Facilitated trehalose transporter Tret1-like</fullName>
    </recommendedName>
</protein>
<dbReference type="PANTHER" id="PTHR48021">
    <property type="match status" value="1"/>
</dbReference>
<keyword evidence="7 8" id="KW-0472">Membrane</keyword>
<dbReference type="AlphaFoldDB" id="A0A9P0GJQ6"/>
<feature type="transmembrane region" description="Helical" evidence="8">
    <location>
        <begin position="365"/>
        <end position="385"/>
    </location>
</feature>
<dbReference type="InterPro" id="IPR005829">
    <property type="entry name" value="Sugar_transporter_CS"/>
</dbReference>
<dbReference type="OrthoDB" id="6696619at2759"/>
<dbReference type="InterPro" id="IPR050549">
    <property type="entry name" value="MFS_Trehalose_Transporter"/>
</dbReference>
<feature type="transmembrane region" description="Helical" evidence="8">
    <location>
        <begin position="727"/>
        <end position="747"/>
    </location>
</feature>
<evidence type="ECO:0000256" key="8">
    <source>
        <dbReference type="SAM" id="Phobius"/>
    </source>
</evidence>
<dbReference type="Pfam" id="PF00083">
    <property type="entry name" value="Sugar_tr"/>
    <property type="match status" value="2"/>
</dbReference>
<feature type="transmembrane region" description="Helical" evidence="8">
    <location>
        <begin position="186"/>
        <end position="204"/>
    </location>
</feature>
<keyword evidence="4" id="KW-0762">Sugar transport</keyword>
<feature type="transmembrane region" description="Helical" evidence="8">
    <location>
        <begin position="698"/>
        <end position="718"/>
    </location>
</feature>
<dbReference type="GO" id="GO:0005886">
    <property type="term" value="C:plasma membrane"/>
    <property type="evidence" value="ECO:0007669"/>
    <property type="project" value="UniProtKB-SubCell"/>
</dbReference>
<feature type="transmembrane region" description="Helical" evidence="8">
    <location>
        <begin position="549"/>
        <end position="567"/>
    </location>
</feature>
<keyword evidence="6 8" id="KW-1133">Transmembrane helix</keyword>
<evidence type="ECO:0000256" key="7">
    <source>
        <dbReference type="ARBA" id="ARBA00023136"/>
    </source>
</evidence>
<dbReference type="Proteomes" id="UP001153636">
    <property type="component" value="Chromosome 6"/>
</dbReference>
<feature type="transmembrane region" description="Helical" evidence="8">
    <location>
        <begin position="299"/>
        <end position="318"/>
    </location>
</feature>
<dbReference type="GO" id="GO:0022857">
    <property type="term" value="F:transmembrane transporter activity"/>
    <property type="evidence" value="ECO:0007669"/>
    <property type="project" value="InterPro"/>
</dbReference>
<evidence type="ECO:0000256" key="3">
    <source>
        <dbReference type="ARBA" id="ARBA00022475"/>
    </source>
</evidence>
<evidence type="ECO:0000256" key="2">
    <source>
        <dbReference type="ARBA" id="ARBA00022448"/>
    </source>
</evidence>
<feature type="transmembrane region" description="Helical" evidence="8">
    <location>
        <begin position="101"/>
        <end position="118"/>
    </location>
</feature>
<feature type="transmembrane region" description="Helical" evidence="8">
    <location>
        <begin position="397"/>
        <end position="416"/>
    </location>
</feature>
<comment type="subcellular location">
    <subcellularLocation>
        <location evidence="1">Cell membrane</location>
        <topology evidence="1">Multi-pass membrane protein</topology>
    </subcellularLocation>
</comment>
<feature type="transmembrane region" description="Helical" evidence="8">
    <location>
        <begin position="330"/>
        <end position="353"/>
    </location>
</feature>
<evidence type="ECO:0000256" key="4">
    <source>
        <dbReference type="ARBA" id="ARBA00022597"/>
    </source>
</evidence>
<organism evidence="9 10">
    <name type="scientific">Psylliodes chrysocephalus</name>
    <dbReference type="NCBI Taxonomy" id="3402493"/>
    <lineage>
        <taxon>Eukaryota</taxon>
        <taxon>Metazoa</taxon>
        <taxon>Ecdysozoa</taxon>
        <taxon>Arthropoda</taxon>
        <taxon>Hexapoda</taxon>
        <taxon>Insecta</taxon>
        <taxon>Pterygota</taxon>
        <taxon>Neoptera</taxon>
        <taxon>Endopterygota</taxon>
        <taxon>Coleoptera</taxon>
        <taxon>Polyphaga</taxon>
        <taxon>Cucujiformia</taxon>
        <taxon>Chrysomeloidea</taxon>
        <taxon>Chrysomelidae</taxon>
        <taxon>Galerucinae</taxon>
        <taxon>Alticini</taxon>
        <taxon>Psylliodes</taxon>
    </lineage>
</organism>